<keyword evidence="10" id="KW-1185">Reference proteome</keyword>
<evidence type="ECO:0000259" key="8">
    <source>
        <dbReference type="Pfam" id="PF06241"/>
    </source>
</evidence>
<keyword evidence="3 7" id="KW-0812">Transmembrane</keyword>
<evidence type="ECO:0000313" key="9">
    <source>
        <dbReference type="EMBL" id="PWN06953.1"/>
    </source>
</evidence>
<proteinExistence type="predicted"/>
<dbReference type="InterPro" id="IPR010420">
    <property type="entry name" value="CASTOR/POLLUX/SYM8_dom"/>
</dbReference>
<keyword evidence="4 7" id="KW-1133">Transmembrane helix</keyword>
<dbReference type="Proteomes" id="UP000245533">
    <property type="component" value="Unassembled WGS sequence"/>
</dbReference>
<name>A0A316TQQ8_9BACT</name>
<comment type="caution">
    <text evidence="9">The sequence shown here is derived from an EMBL/GenBank/DDBJ whole genome shotgun (WGS) entry which is preliminary data.</text>
</comment>
<dbReference type="GO" id="GO:0012505">
    <property type="term" value="C:endomembrane system"/>
    <property type="evidence" value="ECO:0007669"/>
    <property type="project" value="UniProtKB-SubCell"/>
</dbReference>
<organism evidence="9 10">
    <name type="scientific">Rhodohalobacter mucosus</name>
    <dbReference type="NCBI Taxonomy" id="2079485"/>
    <lineage>
        <taxon>Bacteria</taxon>
        <taxon>Pseudomonadati</taxon>
        <taxon>Balneolota</taxon>
        <taxon>Balneolia</taxon>
        <taxon>Balneolales</taxon>
        <taxon>Balneolaceae</taxon>
        <taxon>Rhodohalobacter</taxon>
    </lineage>
</organism>
<keyword evidence="2" id="KW-0813">Transport</keyword>
<feature type="domain" description="CASTOR/POLLUX/SYM8 ion channel conserved" evidence="8">
    <location>
        <begin position="284"/>
        <end position="379"/>
    </location>
</feature>
<evidence type="ECO:0000256" key="3">
    <source>
        <dbReference type="ARBA" id="ARBA00022692"/>
    </source>
</evidence>
<protein>
    <submittedName>
        <fullName evidence="9">Ion channel DMI1</fullName>
    </submittedName>
</protein>
<evidence type="ECO:0000256" key="7">
    <source>
        <dbReference type="SAM" id="Phobius"/>
    </source>
</evidence>
<dbReference type="AlphaFoldDB" id="A0A316TQQ8"/>
<reference evidence="9 10" key="1">
    <citation type="submission" date="2018-05" db="EMBL/GenBank/DDBJ databases">
        <title>Rhodohalobacter halophilus gen. nov., sp. nov., a moderately halophilic member of the family Balneolaceae.</title>
        <authorList>
            <person name="Liu Z.-W."/>
        </authorList>
    </citation>
    <scope>NUCLEOTIDE SEQUENCE [LARGE SCALE GENOMIC DNA]</scope>
    <source>
        <strain evidence="9 10">8A47</strain>
    </source>
</reference>
<dbReference type="OrthoDB" id="305351at2"/>
<dbReference type="PANTHER" id="PTHR31563">
    <property type="entry name" value="ION CHANNEL POLLUX-RELATED"/>
    <property type="match status" value="1"/>
</dbReference>
<dbReference type="GO" id="GO:0006811">
    <property type="term" value="P:monoatomic ion transport"/>
    <property type="evidence" value="ECO:0007669"/>
    <property type="project" value="UniProtKB-KW"/>
</dbReference>
<dbReference type="RefSeq" id="WP_109646302.1">
    <property type="nucleotide sequence ID" value="NZ_QGGB01000005.1"/>
</dbReference>
<dbReference type="PANTHER" id="PTHR31563:SF10">
    <property type="entry name" value="ION CHANNEL POLLUX-RELATED"/>
    <property type="match status" value="1"/>
</dbReference>
<dbReference type="EMBL" id="QGGB01000005">
    <property type="protein sequence ID" value="PWN06953.1"/>
    <property type="molecule type" value="Genomic_DNA"/>
</dbReference>
<keyword evidence="6 7" id="KW-0472">Membrane</keyword>
<feature type="transmembrane region" description="Helical" evidence="7">
    <location>
        <begin position="81"/>
        <end position="106"/>
    </location>
</feature>
<evidence type="ECO:0000256" key="1">
    <source>
        <dbReference type="ARBA" id="ARBA00004127"/>
    </source>
</evidence>
<gene>
    <name evidence="9" type="ORF">DDZ15_06675</name>
</gene>
<accession>A0A316TQQ8</accession>
<dbReference type="Gene3D" id="3.40.50.720">
    <property type="entry name" value="NAD(P)-binding Rossmann-like Domain"/>
    <property type="match status" value="2"/>
</dbReference>
<dbReference type="InterPro" id="IPR044849">
    <property type="entry name" value="CASTOR/POLLUX/SYM8-like"/>
</dbReference>
<evidence type="ECO:0000256" key="4">
    <source>
        <dbReference type="ARBA" id="ARBA00022989"/>
    </source>
</evidence>
<dbReference type="Pfam" id="PF06241">
    <property type="entry name" value="Castor_Poll_mid"/>
    <property type="match status" value="1"/>
</dbReference>
<evidence type="ECO:0000313" key="10">
    <source>
        <dbReference type="Proteomes" id="UP000245533"/>
    </source>
</evidence>
<evidence type="ECO:0000256" key="2">
    <source>
        <dbReference type="ARBA" id="ARBA00022448"/>
    </source>
</evidence>
<evidence type="ECO:0000256" key="5">
    <source>
        <dbReference type="ARBA" id="ARBA00023065"/>
    </source>
</evidence>
<comment type="subcellular location">
    <subcellularLocation>
        <location evidence="1">Endomembrane system</location>
        <topology evidence="1">Multi-pass membrane protein</topology>
    </subcellularLocation>
</comment>
<sequence length="656" mass="73853">MKPYLRLKERFNFFLERQFVKGTHVQLLFIAALLGLISILGALLVLPSDDAVTFEDSLWWAFLRLSDTGYLGDDEGIWRRVVSTFLTIAGNVVFVGSLIAIIATWLNRKIRSLEQGLTRVTASRHVVILGWTNRSIHIAAELHHSAARVKKFLKRHGARSLKLIILSDDVTPERHQDLRDHELIGRQASQIILRSGEAIDREHLKRVDCANAAAIIIPSQSYEDRELITPDVETIKTLLSINAEVESGQAMHMPYVVAELQNENKLSAAKRAYSGPMEIISSDTIISRLIAQNIRHYGLSVIYNELLSHSANNNLYAREFDETANKPFQEVSRHFTKSILLGVVRPQNGTYEPILNPSADFVIQDNDRLILLSKNLDESEWTYKATPSSESSIRVRTEDTISSPEPGDTGRETNLLILGWNHHLPALVKELGTYKEEAFNITIASVRPVEEREREIALVEAGSDKVSCKQVKADYIREMELRNLQPEKFDNILLVSSDKLSADEEADARTIVGYTLLEEILEKAERRPRMILELVDPNNEILIRKFRAEMIVGPLILSNLLATIAMRRELNTVYSELFTAGGAEIIFRNPEDYGMKDATTTFSEIQQTAGAHNEIALGLFTGSRSSTNSRILSMNPERSQSFQLTNSSRLVVLSSV</sequence>
<feature type="transmembrane region" description="Helical" evidence="7">
    <location>
        <begin position="27"/>
        <end position="46"/>
    </location>
</feature>
<keyword evidence="5" id="KW-0406">Ion transport</keyword>
<evidence type="ECO:0000256" key="6">
    <source>
        <dbReference type="ARBA" id="ARBA00023136"/>
    </source>
</evidence>